<reference evidence="1" key="2">
    <citation type="journal article" date="2022" name="New Phytol.">
        <title>Evolutionary transition to the ectomycorrhizal habit in the genomes of a hyperdiverse lineage of mushroom-forming fungi.</title>
        <authorList>
            <person name="Looney B."/>
            <person name="Miyauchi S."/>
            <person name="Morin E."/>
            <person name="Drula E."/>
            <person name="Courty P.E."/>
            <person name="Kohler A."/>
            <person name="Kuo A."/>
            <person name="LaButti K."/>
            <person name="Pangilinan J."/>
            <person name="Lipzen A."/>
            <person name="Riley R."/>
            <person name="Andreopoulos W."/>
            <person name="He G."/>
            <person name="Johnson J."/>
            <person name="Nolan M."/>
            <person name="Tritt A."/>
            <person name="Barry K.W."/>
            <person name="Grigoriev I.V."/>
            <person name="Nagy L.G."/>
            <person name="Hibbett D."/>
            <person name="Henrissat B."/>
            <person name="Matheny P.B."/>
            <person name="Labbe J."/>
            <person name="Martin F.M."/>
        </authorList>
    </citation>
    <scope>NUCLEOTIDE SEQUENCE</scope>
    <source>
        <strain evidence="1">HHB10654</strain>
    </source>
</reference>
<organism evidence="1 2">
    <name type="scientific">Artomyces pyxidatus</name>
    <dbReference type="NCBI Taxonomy" id="48021"/>
    <lineage>
        <taxon>Eukaryota</taxon>
        <taxon>Fungi</taxon>
        <taxon>Dikarya</taxon>
        <taxon>Basidiomycota</taxon>
        <taxon>Agaricomycotina</taxon>
        <taxon>Agaricomycetes</taxon>
        <taxon>Russulales</taxon>
        <taxon>Auriscalpiaceae</taxon>
        <taxon>Artomyces</taxon>
    </lineage>
</organism>
<keyword evidence="2" id="KW-1185">Reference proteome</keyword>
<sequence length="506" mass="57287">MAFFSEAQRIALDDPPAPAGRPLPQRPIVLEASATPEGVVCTITDAPSSRRRWTWKPSLEKFCSHMSKRPHPFLESLTLAIPEQEDNKDLTILEFSSPPGVNKVNLKHLSLIKTTRVGTFRRILHAPLTSLTIRDSIVWYSWAEVLIGLSNLPSLEVLVLDNLMLEYKEIDPREGYLPFELSTTGVQLPYLKTFEFWDSTIVGASVVLDRLIFPSDVILTVSFGNEYWEHSKPADWERNAEIYTSNIPDSVYRLLQYRAFHITPLIRYDGTVLNGYTFTAGDLDDRPFSGSEHRNLPRPPPSYRRTIVEDADVEDDANAEVDADQHADTDGKDNVLVREHLWPLLECYVFGVTSSATELVVTHPRFLSPKLWIALSRRFSVAQDLTAEGPAGLGLLQALRADRLLFPRLTRIRLREVDMVSVLPDGQSVLDTLIDILDNRGDGPLSLLQFDNCNVMSLLMHTLKRHPSAHKIEWDGKSILKEEQAPDGRSEMLEKKLEEVGWCRTQ</sequence>
<gene>
    <name evidence="1" type="ORF">BV25DRAFT_1726316</name>
</gene>
<accession>A0ACB8SI61</accession>
<dbReference type="Proteomes" id="UP000814140">
    <property type="component" value="Unassembled WGS sequence"/>
</dbReference>
<protein>
    <submittedName>
        <fullName evidence="1">Uncharacterized protein</fullName>
    </submittedName>
</protein>
<comment type="caution">
    <text evidence="1">The sequence shown here is derived from an EMBL/GenBank/DDBJ whole genome shotgun (WGS) entry which is preliminary data.</text>
</comment>
<name>A0ACB8SI61_9AGAM</name>
<evidence type="ECO:0000313" key="2">
    <source>
        <dbReference type="Proteomes" id="UP000814140"/>
    </source>
</evidence>
<reference evidence="1" key="1">
    <citation type="submission" date="2021-03" db="EMBL/GenBank/DDBJ databases">
        <authorList>
            <consortium name="DOE Joint Genome Institute"/>
            <person name="Ahrendt S."/>
            <person name="Looney B.P."/>
            <person name="Miyauchi S."/>
            <person name="Morin E."/>
            <person name="Drula E."/>
            <person name="Courty P.E."/>
            <person name="Chicoki N."/>
            <person name="Fauchery L."/>
            <person name="Kohler A."/>
            <person name="Kuo A."/>
            <person name="Labutti K."/>
            <person name="Pangilinan J."/>
            <person name="Lipzen A."/>
            <person name="Riley R."/>
            <person name="Andreopoulos W."/>
            <person name="He G."/>
            <person name="Johnson J."/>
            <person name="Barry K.W."/>
            <person name="Grigoriev I.V."/>
            <person name="Nagy L."/>
            <person name="Hibbett D."/>
            <person name="Henrissat B."/>
            <person name="Matheny P.B."/>
            <person name="Labbe J."/>
            <person name="Martin F."/>
        </authorList>
    </citation>
    <scope>NUCLEOTIDE SEQUENCE</scope>
    <source>
        <strain evidence="1">HHB10654</strain>
    </source>
</reference>
<proteinExistence type="predicted"/>
<evidence type="ECO:0000313" key="1">
    <source>
        <dbReference type="EMBL" id="KAI0055750.1"/>
    </source>
</evidence>
<dbReference type="EMBL" id="MU277280">
    <property type="protein sequence ID" value="KAI0055750.1"/>
    <property type="molecule type" value="Genomic_DNA"/>
</dbReference>